<comment type="caution">
    <text evidence="1">The sequence shown here is derived from an EMBL/GenBank/DDBJ whole genome shotgun (WGS) entry which is preliminary data.</text>
</comment>
<gene>
    <name evidence="1" type="ORF">C5750_08380</name>
</gene>
<sequence length="707" mass="77058">MNFVRSLPFHAAGPANAGEAAIAAAIQANWLPPQGATLLAFLPTRLRFPLIGPVLGAASIKPAEIAWSDADGVVGWGEKPLARLGRRLAAMRGIPYWSLEDGFLRSVGLGKAGAPPVSMVADDLGIYFNAAQPSRLEELLQRGAGKPDLARARTLRAMIVEHRLTKYNHFPDQQIALPATHGRRILLIDQVAGDYSVTGAGADEHAFRHMANEACAVPGATVLVKSHPDIAAGYARGYLGHLAGRPNIRFIDEAISPHALLDVVDEVWTVSSQFGFDAILRSIPVTTFGVPFYAGWGLTRDWAEGAVADAALRRRRRPVSLDAFVAATLLQYALYVDPVTKQQTTAEKAIDRLVAWRHRALQRRGIYLCAGFSRHKRPTIRHLLQGPWSTVSFCGDKPTKKQLARADYLVRWGQNAEMPGKGEAHAATLPVLHIEDGFIRSAGLGAKLTPASSLCIDREALYYDATRESGLERLLRTASFDPLLLARAARLRQRIVQYGISKYNLNATASPDYRTLAAGRRIITVAGQVPDDASLRFGLTGGLSNLQLLQMVRARRPDAFLVYKEHPDLLAGKRQGLCDAAALDTLADLVAGNVGLDALLDASDEVHVATSQLGFEALIRQRPVWCYGLPFYAGWGLTHDAVTPLRPRRALPLDALIAGVLILYPSYLSGDTGLPCEVEDIIDEIHATRHNKTGLLRRSLRRIGWAR</sequence>
<dbReference type="Pfam" id="PF05159">
    <property type="entry name" value="Capsule_synth"/>
    <property type="match status" value="2"/>
</dbReference>
<evidence type="ECO:0000313" key="2">
    <source>
        <dbReference type="Proteomes" id="UP000238563"/>
    </source>
</evidence>
<organism evidence="1 2">
    <name type="scientific">Phyllobacterium myrsinacearum</name>
    <dbReference type="NCBI Taxonomy" id="28101"/>
    <lineage>
        <taxon>Bacteria</taxon>
        <taxon>Pseudomonadati</taxon>
        <taxon>Pseudomonadota</taxon>
        <taxon>Alphaproteobacteria</taxon>
        <taxon>Hyphomicrobiales</taxon>
        <taxon>Phyllobacteriaceae</taxon>
        <taxon>Phyllobacterium</taxon>
    </lineage>
</organism>
<keyword evidence="2" id="KW-1185">Reference proteome</keyword>
<name>A0A2S9JPM0_9HYPH</name>
<dbReference type="CDD" id="cd16439">
    <property type="entry name" value="beta_Kdo_transferase_KpsC_2"/>
    <property type="match status" value="1"/>
</dbReference>
<dbReference type="InterPro" id="IPR007833">
    <property type="entry name" value="Capsule_polysaccharide_synth"/>
</dbReference>
<evidence type="ECO:0000313" key="1">
    <source>
        <dbReference type="EMBL" id="PRD55186.1"/>
    </source>
</evidence>
<dbReference type="RefSeq" id="WP_105733414.1">
    <property type="nucleotide sequence ID" value="NZ_PVBT01000002.1"/>
</dbReference>
<reference evidence="1 2" key="1">
    <citation type="submission" date="2018-02" db="EMBL/GenBank/DDBJ databases">
        <title>The draft genome of Phyllobacterium myrsinacearum DSM5892.</title>
        <authorList>
            <person name="Li L."/>
            <person name="Liu L."/>
            <person name="Zhang X."/>
            <person name="Wang T."/>
        </authorList>
    </citation>
    <scope>NUCLEOTIDE SEQUENCE [LARGE SCALE GENOMIC DNA]</scope>
    <source>
        <strain evidence="1 2">DSM 5892</strain>
    </source>
</reference>
<dbReference type="EMBL" id="PVBT01000002">
    <property type="protein sequence ID" value="PRD55186.1"/>
    <property type="molecule type" value="Genomic_DNA"/>
</dbReference>
<dbReference type="AlphaFoldDB" id="A0A2S9JPM0"/>
<protein>
    <submittedName>
        <fullName evidence="1">Capsule biosynthesis protein</fullName>
    </submittedName>
</protein>
<proteinExistence type="predicted"/>
<dbReference type="CDD" id="cd16440">
    <property type="entry name" value="beta_Kdo_transferase_KpsC_1"/>
    <property type="match status" value="1"/>
</dbReference>
<dbReference type="Proteomes" id="UP000238563">
    <property type="component" value="Unassembled WGS sequence"/>
</dbReference>
<accession>A0A2S9JPM0</accession>
<dbReference type="GO" id="GO:0015774">
    <property type="term" value="P:polysaccharide transport"/>
    <property type="evidence" value="ECO:0007669"/>
    <property type="project" value="InterPro"/>
</dbReference>
<dbReference type="OrthoDB" id="543755at2"/>
<dbReference type="GO" id="GO:0000271">
    <property type="term" value="P:polysaccharide biosynthetic process"/>
    <property type="evidence" value="ECO:0007669"/>
    <property type="project" value="InterPro"/>
</dbReference>